<dbReference type="InterPro" id="IPR045032">
    <property type="entry name" value="PEL"/>
</dbReference>
<evidence type="ECO:0000313" key="11">
    <source>
        <dbReference type="Proteomes" id="UP001187471"/>
    </source>
</evidence>
<dbReference type="InterPro" id="IPR018082">
    <property type="entry name" value="AmbAllergen"/>
</dbReference>
<evidence type="ECO:0000256" key="3">
    <source>
        <dbReference type="ARBA" id="ARBA00012272"/>
    </source>
</evidence>
<reference evidence="10" key="1">
    <citation type="submission" date="2022-12" db="EMBL/GenBank/DDBJ databases">
        <title>Draft genome assemblies for two species of Escallonia (Escalloniales).</title>
        <authorList>
            <person name="Chanderbali A."/>
            <person name="Dervinis C."/>
            <person name="Anghel I."/>
            <person name="Soltis D."/>
            <person name="Soltis P."/>
            <person name="Zapata F."/>
        </authorList>
    </citation>
    <scope>NUCLEOTIDE SEQUENCE</scope>
    <source>
        <strain evidence="10">UCBG92.1500</strain>
        <tissue evidence="10">Leaf</tissue>
    </source>
</reference>
<dbReference type="GO" id="GO:0030570">
    <property type="term" value="F:pectate lyase activity"/>
    <property type="evidence" value="ECO:0007669"/>
    <property type="project" value="UniProtKB-EC"/>
</dbReference>
<accession>A0AA88R858</accession>
<keyword evidence="11" id="KW-1185">Reference proteome</keyword>
<dbReference type="Pfam" id="PF00544">
    <property type="entry name" value="Pectate_lyase_4"/>
    <property type="match status" value="1"/>
</dbReference>
<evidence type="ECO:0000259" key="9">
    <source>
        <dbReference type="Pfam" id="PF00544"/>
    </source>
</evidence>
<dbReference type="PRINTS" id="PR00807">
    <property type="entry name" value="AMBALLERGEN"/>
</dbReference>
<evidence type="ECO:0000256" key="4">
    <source>
        <dbReference type="ARBA" id="ARBA00022723"/>
    </source>
</evidence>
<dbReference type="Proteomes" id="UP001187471">
    <property type="component" value="Unassembled WGS sequence"/>
</dbReference>
<evidence type="ECO:0000256" key="1">
    <source>
        <dbReference type="ARBA" id="ARBA00000695"/>
    </source>
</evidence>
<dbReference type="InterPro" id="IPR002022">
    <property type="entry name" value="Pec_lyase"/>
</dbReference>
<dbReference type="AlphaFoldDB" id="A0AA88R858"/>
<dbReference type="InterPro" id="IPR012334">
    <property type="entry name" value="Pectin_lyas_fold"/>
</dbReference>
<keyword evidence="4 8" id="KW-0479">Metal-binding</keyword>
<feature type="domain" description="Pectate lyase" evidence="9">
    <location>
        <begin position="15"/>
        <end position="72"/>
    </location>
</feature>
<evidence type="ECO:0000256" key="6">
    <source>
        <dbReference type="ARBA" id="ARBA00022837"/>
    </source>
</evidence>
<sequence length="144" mass="16666">MRGPELHYRVVEEFQVMLLGHSDSYVRDKQMQVTIAYNHFGEGLIQRMPRCRHGYFHVVNNDYTHWEMYAIGGSASHTQVRKIEEEAKWTDQLDSPQNRSLEKIHRLSPTLKRSSNQALTSLAAVNHSQGKLDVRFQACHVTGM</sequence>
<name>A0AA88R858_9ASTE</name>
<dbReference type="EC" id="4.2.2.2" evidence="3 8"/>
<comment type="similarity">
    <text evidence="8">Belongs to the polysaccharide lyase 1 family.</text>
</comment>
<comment type="cofactor">
    <cofactor evidence="8">
        <name>Ca(2+)</name>
        <dbReference type="ChEBI" id="CHEBI:29108"/>
    </cofactor>
    <text evidence="8">Binds 1 Ca(2+) ion. Required for its activity.</text>
</comment>
<keyword evidence="5" id="KW-0732">Signal</keyword>
<keyword evidence="6 8" id="KW-0106">Calcium</keyword>
<proteinExistence type="inferred from homology"/>
<keyword evidence="7 8" id="KW-0456">Lyase</keyword>
<comment type="caution">
    <text evidence="10">The sequence shown here is derived from an EMBL/GenBank/DDBJ whole genome shotgun (WGS) entry which is preliminary data.</text>
</comment>
<evidence type="ECO:0000256" key="2">
    <source>
        <dbReference type="ARBA" id="ARBA00005220"/>
    </source>
</evidence>
<evidence type="ECO:0000256" key="8">
    <source>
        <dbReference type="RuleBase" id="RU361123"/>
    </source>
</evidence>
<organism evidence="10 11">
    <name type="scientific">Escallonia rubra</name>
    <dbReference type="NCBI Taxonomy" id="112253"/>
    <lineage>
        <taxon>Eukaryota</taxon>
        <taxon>Viridiplantae</taxon>
        <taxon>Streptophyta</taxon>
        <taxon>Embryophyta</taxon>
        <taxon>Tracheophyta</taxon>
        <taxon>Spermatophyta</taxon>
        <taxon>Magnoliopsida</taxon>
        <taxon>eudicotyledons</taxon>
        <taxon>Gunneridae</taxon>
        <taxon>Pentapetalae</taxon>
        <taxon>asterids</taxon>
        <taxon>campanulids</taxon>
        <taxon>Escalloniales</taxon>
        <taxon>Escalloniaceae</taxon>
        <taxon>Escallonia</taxon>
    </lineage>
</organism>
<comment type="pathway">
    <text evidence="2 8">Glycan metabolism; pectin degradation; 2-dehydro-3-deoxy-D-gluconate from pectin: step 2/5.</text>
</comment>
<protein>
    <recommendedName>
        <fullName evidence="3 8">Pectate lyase</fullName>
        <ecNumber evidence="3 8">4.2.2.2</ecNumber>
    </recommendedName>
</protein>
<dbReference type="InterPro" id="IPR011050">
    <property type="entry name" value="Pectin_lyase_fold/virulence"/>
</dbReference>
<evidence type="ECO:0000313" key="10">
    <source>
        <dbReference type="EMBL" id="KAK2981173.1"/>
    </source>
</evidence>
<evidence type="ECO:0000256" key="7">
    <source>
        <dbReference type="ARBA" id="ARBA00023239"/>
    </source>
</evidence>
<dbReference type="PANTHER" id="PTHR31683">
    <property type="entry name" value="PECTATE LYASE 18-RELATED"/>
    <property type="match status" value="1"/>
</dbReference>
<evidence type="ECO:0000256" key="5">
    <source>
        <dbReference type="ARBA" id="ARBA00022729"/>
    </source>
</evidence>
<dbReference type="GO" id="GO:0046872">
    <property type="term" value="F:metal ion binding"/>
    <property type="evidence" value="ECO:0007669"/>
    <property type="project" value="UniProtKB-KW"/>
</dbReference>
<dbReference type="SUPFAM" id="SSF51126">
    <property type="entry name" value="Pectin lyase-like"/>
    <property type="match status" value="1"/>
</dbReference>
<comment type="catalytic activity">
    <reaction evidence="1 8">
        <text>Eliminative cleavage of (1-&gt;4)-alpha-D-galacturonan to give oligosaccharides with 4-deoxy-alpha-D-galact-4-enuronosyl groups at their non-reducing ends.</text>
        <dbReference type="EC" id="4.2.2.2"/>
    </reaction>
</comment>
<dbReference type="PANTHER" id="PTHR31683:SF208">
    <property type="entry name" value="PECTATE LYASE"/>
    <property type="match status" value="1"/>
</dbReference>
<dbReference type="EMBL" id="JAVXUO010001552">
    <property type="protein sequence ID" value="KAK2981173.1"/>
    <property type="molecule type" value="Genomic_DNA"/>
</dbReference>
<dbReference type="Gene3D" id="2.160.20.10">
    <property type="entry name" value="Single-stranded right-handed beta-helix, Pectin lyase-like"/>
    <property type="match status" value="1"/>
</dbReference>
<gene>
    <name evidence="10" type="ORF">RJ640_011839</name>
</gene>